<dbReference type="RefSeq" id="XP_009546108.1">
    <property type="nucleotide sequence ID" value="XM_009547813.1"/>
</dbReference>
<dbReference type="InParanoid" id="W4K7Y5"/>
<gene>
    <name evidence="1" type="ORF">HETIRDRAFT_444789</name>
</gene>
<reference evidence="1 2" key="1">
    <citation type="journal article" date="2012" name="New Phytol.">
        <title>Insight into trade-off between wood decay and parasitism from the genome of a fungal forest pathogen.</title>
        <authorList>
            <person name="Olson A."/>
            <person name="Aerts A."/>
            <person name="Asiegbu F."/>
            <person name="Belbahri L."/>
            <person name="Bouzid O."/>
            <person name="Broberg A."/>
            <person name="Canback B."/>
            <person name="Coutinho P.M."/>
            <person name="Cullen D."/>
            <person name="Dalman K."/>
            <person name="Deflorio G."/>
            <person name="van Diepen L.T."/>
            <person name="Dunand C."/>
            <person name="Duplessis S."/>
            <person name="Durling M."/>
            <person name="Gonthier P."/>
            <person name="Grimwood J."/>
            <person name="Fossdal C.G."/>
            <person name="Hansson D."/>
            <person name="Henrissat B."/>
            <person name="Hietala A."/>
            <person name="Himmelstrand K."/>
            <person name="Hoffmeister D."/>
            <person name="Hogberg N."/>
            <person name="James T.Y."/>
            <person name="Karlsson M."/>
            <person name="Kohler A."/>
            <person name="Kues U."/>
            <person name="Lee Y.H."/>
            <person name="Lin Y.C."/>
            <person name="Lind M."/>
            <person name="Lindquist E."/>
            <person name="Lombard V."/>
            <person name="Lucas S."/>
            <person name="Lunden K."/>
            <person name="Morin E."/>
            <person name="Murat C."/>
            <person name="Park J."/>
            <person name="Raffaello T."/>
            <person name="Rouze P."/>
            <person name="Salamov A."/>
            <person name="Schmutz J."/>
            <person name="Solheim H."/>
            <person name="Stahlberg J."/>
            <person name="Velez H."/>
            <person name="de Vries R.P."/>
            <person name="Wiebenga A."/>
            <person name="Woodward S."/>
            <person name="Yakovlev I."/>
            <person name="Garbelotto M."/>
            <person name="Martin F."/>
            <person name="Grigoriev I.V."/>
            <person name="Stenlid J."/>
        </authorList>
    </citation>
    <scope>NUCLEOTIDE SEQUENCE [LARGE SCALE GENOMIC DNA]</scope>
    <source>
        <strain evidence="1 2">TC 32-1</strain>
    </source>
</reference>
<dbReference type="OrthoDB" id="3041043at2759"/>
<dbReference type="Proteomes" id="UP000030671">
    <property type="component" value="Unassembled WGS sequence"/>
</dbReference>
<dbReference type="eggNOG" id="ENOG502SMXE">
    <property type="taxonomic scope" value="Eukaryota"/>
</dbReference>
<dbReference type="KEGG" id="hir:HETIRDRAFT_444789"/>
<accession>W4K7Y5</accession>
<organism evidence="1 2">
    <name type="scientific">Heterobasidion irregulare (strain TC 32-1)</name>
    <dbReference type="NCBI Taxonomy" id="747525"/>
    <lineage>
        <taxon>Eukaryota</taxon>
        <taxon>Fungi</taxon>
        <taxon>Dikarya</taxon>
        <taxon>Basidiomycota</taxon>
        <taxon>Agaricomycotina</taxon>
        <taxon>Agaricomycetes</taxon>
        <taxon>Russulales</taxon>
        <taxon>Bondarzewiaceae</taxon>
        <taxon>Heterobasidion</taxon>
        <taxon>Heterobasidion annosum species complex</taxon>
    </lineage>
</organism>
<protein>
    <submittedName>
        <fullName evidence="1">Uncharacterized protein</fullName>
    </submittedName>
</protein>
<dbReference type="EMBL" id="KI925458">
    <property type="protein sequence ID" value="ETW81465.1"/>
    <property type="molecule type" value="Genomic_DNA"/>
</dbReference>
<keyword evidence="2" id="KW-1185">Reference proteome</keyword>
<dbReference type="AlphaFoldDB" id="W4K7Y5"/>
<dbReference type="GeneID" id="20675595"/>
<evidence type="ECO:0000313" key="1">
    <source>
        <dbReference type="EMBL" id="ETW81465.1"/>
    </source>
</evidence>
<dbReference type="HOGENOM" id="CLU_036419_0_0_1"/>
<sequence length="285" mass="32809">MDCAERDIGRTSSFSSILSIHPIYDGIYSRLSPGARIRFGRTCRLAYNSVQDFHSRAFNINHHLRRFFDDPIAFRNMQARLAMLISGSNALQFLDSTSYPGSDLDLYVWEDSAKEVGHWLMEHERYSFAPSIDQDKNFDVASETVFTWSDNLDQSLARNDCDDYYSTQPLEWYSFIQNGPDGPLKVQIVASARSPLVTILNFHSTCVMNCIAFDAAYSLYPQATFENKRSLCMASNASRVAEFAKYERRGWQPTVFVSRRKERDIKALFHPDDTRWVCDRHSGLQ</sequence>
<name>W4K7Y5_HETIT</name>
<evidence type="ECO:0000313" key="2">
    <source>
        <dbReference type="Proteomes" id="UP000030671"/>
    </source>
</evidence>
<proteinExistence type="predicted"/>